<proteinExistence type="inferred from homology"/>
<keyword evidence="3 10" id="KW-0963">Cytoplasm</keyword>
<comment type="domain">
    <text evidence="10">Consists of three domains: the N-terminal catalytic domain, the editing domain and the C-terminal anticodon-binding domain.</text>
</comment>
<dbReference type="PANTHER" id="PTHR42753">
    <property type="entry name" value="MITOCHONDRIAL RIBOSOME PROTEIN L39/PROLYL-TRNA LIGASE FAMILY MEMBER"/>
    <property type="match status" value="1"/>
</dbReference>
<keyword evidence="6 10" id="KW-0067">ATP-binding</keyword>
<dbReference type="SUPFAM" id="SSF55681">
    <property type="entry name" value="Class II aaRS and biotin synthetases"/>
    <property type="match status" value="1"/>
</dbReference>
<dbReference type="InterPro" id="IPR033730">
    <property type="entry name" value="ProRS_core_prok"/>
</dbReference>
<keyword evidence="13" id="KW-1185">Reference proteome</keyword>
<dbReference type="InterPro" id="IPR004500">
    <property type="entry name" value="Pro-tRNA-synth_IIa_bac-type"/>
</dbReference>
<comment type="subcellular location">
    <subcellularLocation>
        <location evidence="1 10">Cytoplasm</location>
    </subcellularLocation>
</comment>
<keyword evidence="5 10" id="KW-0547">Nucleotide-binding</keyword>
<organism evidence="12 13">
    <name type="scientific">Loigolactobacillus jiayinensis</name>
    <dbReference type="NCBI Taxonomy" id="2486016"/>
    <lineage>
        <taxon>Bacteria</taxon>
        <taxon>Bacillati</taxon>
        <taxon>Bacillota</taxon>
        <taxon>Bacilli</taxon>
        <taxon>Lactobacillales</taxon>
        <taxon>Lactobacillaceae</taxon>
        <taxon>Loigolactobacillus</taxon>
    </lineage>
</organism>
<evidence type="ECO:0000256" key="3">
    <source>
        <dbReference type="ARBA" id="ARBA00022490"/>
    </source>
</evidence>
<evidence type="ECO:0000256" key="9">
    <source>
        <dbReference type="ARBA" id="ARBA00047671"/>
    </source>
</evidence>
<dbReference type="Gene3D" id="3.30.930.10">
    <property type="entry name" value="Bira Bifunctional Protein, Domain 2"/>
    <property type="match status" value="2"/>
</dbReference>
<dbReference type="GO" id="GO:0004827">
    <property type="term" value="F:proline-tRNA ligase activity"/>
    <property type="evidence" value="ECO:0007669"/>
    <property type="project" value="UniProtKB-EC"/>
</dbReference>
<dbReference type="Proteomes" id="UP001596289">
    <property type="component" value="Unassembled WGS sequence"/>
</dbReference>
<dbReference type="CDD" id="cd04334">
    <property type="entry name" value="ProRS-INS"/>
    <property type="match status" value="1"/>
</dbReference>
<evidence type="ECO:0000256" key="5">
    <source>
        <dbReference type="ARBA" id="ARBA00022741"/>
    </source>
</evidence>
<dbReference type="InterPro" id="IPR036754">
    <property type="entry name" value="YbaK/aa-tRNA-synt-asso_dom_sf"/>
</dbReference>
<keyword evidence="8 10" id="KW-0030">Aminoacyl-tRNA synthetase</keyword>
<gene>
    <name evidence="10" type="primary">proS</name>
    <name evidence="12" type="ORF">ACFQGP_05800</name>
</gene>
<evidence type="ECO:0000256" key="7">
    <source>
        <dbReference type="ARBA" id="ARBA00022917"/>
    </source>
</evidence>
<dbReference type="NCBIfam" id="NF006625">
    <property type="entry name" value="PRK09194.1"/>
    <property type="match status" value="1"/>
</dbReference>
<evidence type="ECO:0000256" key="4">
    <source>
        <dbReference type="ARBA" id="ARBA00022598"/>
    </source>
</evidence>
<evidence type="ECO:0000313" key="13">
    <source>
        <dbReference type="Proteomes" id="UP001596289"/>
    </source>
</evidence>
<comment type="function">
    <text evidence="10">Catalyzes the attachment of proline to tRNA(Pro) in a two-step reaction: proline is first activated by ATP to form Pro-AMP and then transferred to the acceptor end of tRNA(Pro). As ProRS can inadvertently accommodate and process non-cognate amino acids such as alanine and cysteine, to avoid such errors it has two additional distinct editing activities against alanine. One activity is designated as 'pretransfer' editing and involves the tRNA(Pro)-independent hydrolysis of activated Ala-AMP. The other activity is designated 'posttransfer' editing and involves deacylation of mischarged Ala-tRNA(Pro). The misacylated Cys-tRNA(Pro) is not edited by ProRS.</text>
</comment>
<dbReference type="PANTHER" id="PTHR42753:SF2">
    <property type="entry name" value="PROLINE--TRNA LIGASE"/>
    <property type="match status" value="1"/>
</dbReference>
<dbReference type="CDD" id="cd00779">
    <property type="entry name" value="ProRS_core_prok"/>
    <property type="match status" value="1"/>
</dbReference>
<dbReference type="SUPFAM" id="SSF55826">
    <property type="entry name" value="YbaK/ProRS associated domain"/>
    <property type="match status" value="1"/>
</dbReference>
<dbReference type="Gene3D" id="3.40.50.800">
    <property type="entry name" value="Anticodon-binding domain"/>
    <property type="match status" value="1"/>
</dbReference>
<accession>A0ABW1RBH9</accession>
<protein>
    <recommendedName>
        <fullName evidence="10">Proline--tRNA ligase</fullName>
        <ecNumber evidence="10">6.1.1.15</ecNumber>
    </recommendedName>
    <alternativeName>
        <fullName evidence="10">Prolyl-tRNA synthetase</fullName>
        <shortName evidence="10">ProRS</shortName>
    </alternativeName>
</protein>
<dbReference type="Pfam" id="PF04073">
    <property type="entry name" value="tRNA_edit"/>
    <property type="match status" value="1"/>
</dbReference>
<dbReference type="Pfam" id="PF00587">
    <property type="entry name" value="tRNA-synt_2b"/>
    <property type="match status" value="1"/>
</dbReference>
<comment type="caution">
    <text evidence="12">The sequence shown here is derived from an EMBL/GenBank/DDBJ whole genome shotgun (WGS) entry which is preliminary data.</text>
</comment>
<evidence type="ECO:0000256" key="6">
    <source>
        <dbReference type="ARBA" id="ARBA00022840"/>
    </source>
</evidence>
<comment type="similarity">
    <text evidence="10">Belongs to the class-II aminoacyl-tRNA synthetase family. ProS type 1 subfamily.</text>
</comment>
<dbReference type="InterPro" id="IPR044140">
    <property type="entry name" value="ProRS_anticodon_short"/>
</dbReference>
<dbReference type="InterPro" id="IPR007214">
    <property type="entry name" value="YbaK/aa-tRNA-synth-assoc-dom"/>
</dbReference>
<sequence length="566" mass="63005">MKQSKVFIPTLKETPSDADSKSHQMMLRAGYIRQMSAGIYSYLPLAYKVLQKINHIIEEEMDKIDAVEMLMPELIPAELWQESGRYATYGPELFKFQDRHERDFILGPTHEESFTDLVRDNLNSYKKLPQVLYQIQPKYRDEKRPRAGLLRGREFIMKDAYSFTANIADLDKIFRQMETAYRTIFDRCGLDYRAIIGDAGAMGGKDSVEFSAPAAIGEDTIVYSDAGDYAANLDMATSLTLNKKVTEVPADLEKVATPGAKTIAEVADLLNVDVTKTAKSMLFIADEQPVLVLVRGDYEINPVKLKNYLEADKLDLATDEHAVKYMGANFGSLGPVNLAKEVRLLADFSMQHLANVVMGASEDGFHYLNVNADRDYTPEAYADLRFVKEGEVSPDGEGVLKFTKGIEIGHVFKLGTRYSKVMNATFLDENGRSQPLIMGSYGIGVSRLLTAIAEQQADDNGLVWPQNIAPYAIHVIPVNVKNKDQVNLAAEAETTLEDAGYSVLVDDRKERAGVKFAESDLIGLPVRVTVGKKASEGIVEIKLRKTGETIEVQMSELVNTIKILLK</sequence>
<keyword evidence="4 10" id="KW-0436">Ligase</keyword>
<dbReference type="PRINTS" id="PR01046">
    <property type="entry name" value="TRNASYNTHPRO"/>
</dbReference>
<dbReference type="SUPFAM" id="SSF52954">
    <property type="entry name" value="Class II aaRS ABD-related"/>
    <property type="match status" value="1"/>
</dbReference>
<keyword evidence="7 10" id="KW-0648">Protein biosynthesis</keyword>
<comment type="subunit">
    <text evidence="2 10">Homodimer.</text>
</comment>
<evidence type="ECO:0000256" key="1">
    <source>
        <dbReference type="ARBA" id="ARBA00004496"/>
    </source>
</evidence>
<dbReference type="InterPro" id="IPR006195">
    <property type="entry name" value="aa-tRNA-synth_II"/>
</dbReference>
<reference evidence="13" key="1">
    <citation type="journal article" date="2019" name="Int. J. Syst. Evol. Microbiol.">
        <title>The Global Catalogue of Microorganisms (GCM) 10K type strain sequencing project: providing services to taxonomists for standard genome sequencing and annotation.</title>
        <authorList>
            <consortium name="The Broad Institute Genomics Platform"/>
            <consortium name="The Broad Institute Genome Sequencing Center for Infectious Disease"/>
            <person name="Wu L."/>
            <person name="Ma J."/>
        </authorList>
    </citation>
    <scope>NUCLEOTIDE SEQUENCE [LARGE SCALE GENOMIC DNA]</scope>
    <source>
        <strain evidence="13">CCM 8904</strain>
    </source>
</reference>
<dbReference type="NCBIfam" id="TIGR00409">
    <property type="entry name" value="proS_fam_II"/>
    <property type="match status" value="1"/>
</dbReference>
<dbReference type="Pfam" id="PF03129">
    <property type="entry name" value="HGTP_anticodon"/>
    <property type="match status" value="1"/>
</dbReference>
<evidence type="ECO:0000256" key="10">
    <source>
        <dbReference type="HAMAP-Rule" id="MF_01569"/>
    </source>
</evidence>
<dbReference type="HAMAP" id="MF_01569">
    <property type="entry name" value="Pro_tRNA_synth_type1"/>
    <property type="match status" value="1"/>
</dbReference>
<dbReference type="InterPro" id="IPR036621">
    <property type="entry name" value="Anticodon-bd_dom_sf"/>
</dbReference>
<evidence type="ECO:0000259" key="11">
    <source>
        <dbReference type="PROSITE" id="PS50862"/>
    </source>
</evidence>
<dbReference type="EC" id="6.1.1.15" evidence="10"/>
<dbReference type="CDD" id="cd00861">
    <property type="entry name" value="ProRS_anticodon_short"/>
    <property type="match status" value="1"/>
</dbReference>
<evidence type="ECO:0000256" key="8">
    <source>
        <dbReference type="ARBA" id="ARBA00023146"/>
    </source>
</evidence>
<comment type="catalytic activity">
    <reaction evidence="9 10">
        <text>tRNA(Pro) + L-proline + ATP = L-prolyl-tRNA(Pro) + AMP + diphosphate</text>
        <dbReference type="Rhea" id="RHEA:14305"/>
        <dbReference type="Rhea" id="RHEA-COMP:9700"/>
        <dbReference type="Rhea" id="RHEA-COMP:9702"/>
        <dbReference type="ChEBI" id="CHEBI:30616"/>
        <dbReference type="ChEBI" id="CHEBI:33019"/>
        <dbReference type="ChEBI" id="CHEBI:60039"/>
        <dbReference type="ChEBI" id="CHEBI:78442"/>
        <dbReference type="ChEBI" id="CHEBI:78532"/>
        <dbReference type="ChEBI" id="CHEBI:456215"/>
        <dbReference type="EC" id="6.1.1.15"/>
    </reaction>
</comment>
<dbReference type="PROSITE" id="PS50862">
    <property type="entry name" value="AA_TRNA_LIGASE_II"/>
    <property type="match status" value="1"/>
</dbReference>
<dbReference type="EMBL" id="JBHSSL010000032">
    <property type="protein sequence ID" value="MFC6170093.1"/>
    <property type="molecule type" value="Genomic_DNA"/>
</dbReference>
<evidence type="ECO:0000256" key="2">
    <source>
        <dbReference type="ARBA" id="ARBA00011738"/>
    </source>
</evidence>
<dbReference type="InterPro" id="IPR050062">
    <property type="entry name" value="Pro-tRNA_synthetase"/>
</dbReference>
<name>A0ABW1RBH9_9LACO</name>
<evidence type="ECO:0000313" key="12">
    <source>
        <dbReference type="EMBL" id="MFC6170093.1"/>
    </source>
</evidence>
<feature type="domain" description="Aminoacyl-transfer RNA synthetases class-II family profile" evidence="11">
    <location>
        <begin position="38"/>
        <end position="465"/>
    </location>
</feature>
<dbReference type="InterPro" id="IPR045864">
    <property type="entry name" value="aa-tRNA-synth_II/BPL/LPL"/>
</dbReference>
<dbReference type="InterPro" id="IPR023717">
    <property type="entry name" value="Pro-tRNA-Synthase_IIa_type1"/>
</dbReference>
<dbReference type="InterPro" id="IPR004154">
    <property type="entry name" value="Anticodon-bd"/>
</dbReference>
<dbReference type="InterPro" id="IPR002316">
    <property type="entry name" value="Pro-tRNA-ligase_IIa"/>
</dbReference>
<dbReference type="InterPro" id="IPR002314">
    <property type="entry name" value="aa-tRNA-synt_IIb"/>
</dbReference>
<dbReference type="RefSeq" id="WP_125552881.1">
    <property type="nucleotide sequence ID" value="NZ_JBHSSL010000032.1"/>
</dbReference>